<evidence type="ECO:0000313" key="5">
    <source>
        <dbReference type="Proteomes" id="UP000005237"/>
    </source>
</evidence>
<evidence type="ECO:0000313" key="4">
    <source>
        <dbReference type="EnsemblMetazoa" id="CJA41352.1"/>
    </source>
</evidence>
<reference evidence="5" key="1">
    <citation type="submission" date="2010-08" db="EMBL/GenBank/DDBJ databases">
        <authorList>
            <consortium name="Caenorhabditis japonica Sequencing Consortium"/>
            <person name="Wilson R.K."/>
        </authorList>
    </citation>
    <scope>NUCLEOTIDE SEQUENCE [LARGE SCALE GENOMIC DNA]</scope>
    <source>
        <strain evidence="5">DF5081</strain>
    </source>
</reference>
<dbReference type="InterPro" id="IPR001611">
    <property type="entry name" value="Leu-rich_rpt"/>
</dbReference>
<dbReference type="InterPro" id="IPR032675">
    <property type="entry name" value="LRR_dom_sf"/>
</dbReference>
<dbReference type="GO" id="GO:0005737">
    <property type="term" value="C:cytoplasm"/>
    <property type="evidence" value="ECO:0007669"/>
    <property type="project" value="TreeGrafter"/>
</dbReference>
<keyword evidence="1" id="KW-0433">Leucine-rich repeat</keyword>
<dbReference type="PROSITE" id="PS51450">
    <property type="entry name" value="LRR"/>
    <property type="match status" value="2"/>
</dbReference>
<dbReference type="Pfam" id="PF13855">
    <property type="entry name" value="LRR_8"/>
    <property type="match status" value="1"/>
</dbReference>
<organism evidence="4 5">
    <name type="scientific">Caenorhabditis japonica</name>
    <dbReference type="NCBI Taxonomy" id="281687"/>
    <lineage>
        <taxon>Eukaryota</taxon>
        <taxon>Metazoa</taxon>
        <taxon>Ecdysozoa</taxon>
        <taxon>Nematoda</taxon>
        <taxon>Chromadorea</taxon>
        <taxon>Rhabditida</taxon>
        <taxon>Rhabditina</taxon>
        <taxon>Rhabditomorpha</taxon>
        <taxon>Rhabditoidea</taxon>
        <taxon>Rhabditidae</taxon>
        <taxon>Peloderinae</taxon>
        <taxon>Caenorhabditis</taxon>
    </lineage>
</organism>
<evidence type="ECO:0000256" key="1">
    <source>
        <dbReference type="ARBA" id="ARBA00022614"/>
    </source>
</evidence>
<dbReference type="EnsemblMetazoa" id="CJA41352.1">
    <property type="protein sequence ID" value="CJA41352.1"/>
    <property type="gene ID" value="WBGene00217200"/>
</dbReference>
<keyword evidence="5" id="KW-1185">Reference proteome</keyword>
<feature type="region of interest" description="Disordered" evidence="3">
    <location>
        <begin position="186"/>
        <end position="217"/>
    </location>
</feature>
<dbReference type="SMART" id="SM00369">
    <property type="entry name" value="LRR_TYP"/>
    <property type="match status" value="3"/>
</dbReference>
<proteinExistence type="predicted"/>
<dbReference type="PANTHER" id="PTHR48051:SF1">
    <property type="entry name" value="RAS SUPPRESSOR PROTEIN 1"/>
    <property type="match status" value="1"/>
</dbReference>
<dbReference type="InterPro" id="IPR003591">
    <property type="entry name" value="Leu-rich_rpt_typical-subtyp"/>
</dbReference>
<dbReference type="SUPFAM" id="SSF52058">
    <property type="entry name" value="L domain-like"/>
    <property type="match status" value="1"/>
</dbReference>
<dbReference type="PANTHER" id="PTHR48051">
    <property type="match status" value="1"/>
</dbReference>
<evidence type="ECO:0000256" key="2">
    <source>
        <dbReference type="ARBA" id="ARBA00022737"/>
    </source>
</evidence>
<dbReference type="Pfam" id="PF00560">
    <property type="entry name" value="LRR_1"/>
    <property type="match status" value="1"/>
</dbReference>
<dbReference type="PRINTS" id="PR00019">
    <property type="entry name" value="LEURICHRPT"/>
</dbReference>
<dbReference type="Gene3D" id="3.80.10.10">
    <property type="entry name" value="Ribonuclease Inhibitor"/>
    <property type="match status" value="1"/>
</dbReference>
<protein>
    <submittedName>
        <fullName evidence="4">Uncharacterized protein</fullName>
    </submittedName>
</protein>
<sequence>MVEKIDFRKKIYIKHGFQDLKNSFSKLKFIDLSNNNLDTLPPSLSTCETLESLILTNNALTTASFPRLSHLHNLHVFDASHNNLDKIPKSLTSRNLSHKLHTIILTHNNIDEIPNSLVKLKALKDLKMDENKLKEVPTVLASLPKLKFLDISNNSFSEPRFSKLANDKRAKLSAIIALAKKLGKPIEEEREEAEENTVEKEAPSDETPAENSPVPLPLQIRTGVENLTVKRHPSVSEIRPYLVIVPRFVNRQSPFTSLYRLPPQRLQQFIQNKREIWKRYDIGVLEIDGHPFPPVLRAENAEKPDTILDILLLDALKNYQLSLDEQLERIDKDKQSE</sequence>
<dbReference type="InterPro" id="IPR050216">
    <property type="entry name" value="LRR_domain-containing"/>
</dbReference>
<dbReference type="AlphaFoldDB" id="A0A8R1J155"/>
<evidence type="ECO:0000256" key="3">
    <source>
        <dbReference type="SAM" id="MobiDB-lite"/>
    </source>
</evidence>
<accession>A0A8R1J155</accession>
<keyword evidence="2" id="KW-0677">Repeat</keyword>
<dbReference type="Proteomes" id="UP000005237">
    <property type="component" value="Unassembled WGS sequence"/>
</dbReference>
<reference evidence="4" key="2">
    <citation type="submission" date="2022-06" db="UniProtKB">
        <authorList>
            <consortium name="EnsemblMetazoa"/>
        </authorList>
    </citation>
    <scope>IDENTIFICATION</scope>
    <source>
        <strain evidence="4">DF5081</strain>
    </source>
</reference>
<name>A0A8R1J155_CAEJA</name>